<gene>
    <name evidence="1" type="ORF">SAMN05216186_12435</name>
</gene>
<protein>
    <submittedName>
        <fullName evidence="1">Uncharacterized protein</fullName>
    </submittedName>
</protein>
<accession>A0A1G9L837</accession>
<keyword evidence="2" id="KW-1185">Reference proteome</keyword>
<proteinExistence type="predicted"/>
<dbReference type="EMBL" id="FNFD01000024">
    <property type="protein sequence ID" value="SDL57903.1"/>
    <property type="molecule type" value="Genomic_DNA"/>
</dbReference>
<dbReference type="OrthoDB" id="6984266at2"/>
<evidence type="ECO:0000313" key="1">
    <source>
        <dbReference type="EMBL" id="SDL57903.1"/>
    </source>
</evidence>
<dbReference type="AlphaFoldDB" id="A0A1G9L837"/>
<name>A0A1G9L837_9PSED</name>
<dbReference type="STRING" id="137658.SAMN05216186_12435"/>
<organism evidence="1 2">
    <name type="scientific">Pseudomonas indica</name>
    <dbReference type="NCBI Taxonomy" id="137658"/>
    <lineage>
        <taxon>Bacteria</taxon>
        <taxon>Pseudomonadati</taxon>
        <taxon>Pseudomonadota</taxon>
        <taxon>Gammaproteobacteria</taxon>
        <taxon>Pseudomonadales</taxon>
        <taxon>Pseudomonadaceae</taxon>
        <taxon>Pseudomonas</taxon>
    </lineage>
</organism>
<dbReference type="Proteomes" id="UP000198706">
    <property type="component" value="Unassembled WGS sequence"/>
</dbReference>
<sequence length="77" mass="8515">MAKWIITFNKDGNTAMITTESAEKPGMEQAIELVREEAAKRYEPLEPTNQDEGLEGPAQDLLQRYGVTITGISESSD</sequence>
<evidence type="ECO:0000313" key="2">
    <source>
        <dbReference type="Proteomes" id="UP000198706"/>
    </source>
</evidence>
<reference evidence="1 2" key="1">
    <citation type="submission" date="2016-10" db="EMBL/GenBank/DDBJ databases">
        <authorList>
            <person name="de Groot N.N."/>
        </authorList>
    </citation>
    <scope>NUCLEOTIDE SEQUENCE [LARGE SCALE GENOMIC DNA]</scope>
    <source>
        <strain evidence="1 2">JCM 21544</strain>
    </source>
</reference>
<dbReference type="RefSeq" id="WP_084338199.1">
    <property type="nucleotide sequence ID" value="NZ_CBKZNZ010000112.1"/>
</dbReference>